<gene>
    <name evidence="1" type="ORF">MJO28_009192</name>
</gene>
<reference evidence="1 2" key="3">
    <citation type="journal article" date="2022" name="Microbiol. Spectr.">
        <title>Folding features and dynamics of 3D genome architecture in plant fungal pathogens.</title>
        <authorList>
            <person name="Xia C."/>
        </authorList>
    </citation>
    <scope>NUCLEOTIDE SEQUENCE [LARGE SCALE GENOMIC DNA]</scope>
    <source>
        <strain evidence="1 2">93-210</strain>
    </source>
</reference>
<dbReference type="EMBL" id="CM045873">
    <property type="protein sequence ID" value="KAI7947284.1"/>
    <property type="molecule type" value="Genomic_DNA"/>
</dbReference>
<name>A0ACC0E8E3_9BASI</name>
<keyword evidence="2" id="KW-1185">Reference proteome</keyword>
<protein>
    <submittedName>
        <fullName evidence="1">Uncharacterized protein</fullName>
    </submittedName>
</protein>
<comment type="caution">
    <text evidence="1">The sequence shown here is derived from an EMBL/GenBank/DDBJ whole genome shotgun (WGS) entry which is preliminary data.</text>
</comment>
<evidence type="ECO:0000313" key="1">
    <source>
        <dbReference type="EMBL" id="KAI7947284.1"/>
    </source>
</evidence>
<evidence type="ECO:0000313" key="2">
    <source>
        <dbReference type="Proteomes" id="UP001060170"/>
    </source>
</evidence>
<dbReference type="Proteomes" id="UP001060170">
    <property type="component" value="Chromosome 9"/>
</dbReference>
<accession>A0ACC0E8E3</accession>
<proteinExistence type="predicted"/>
<reference evidence="2" key="1">
    <citation type="journal article" date="2018" name="BMC Genomics">
        <title>Genomic insights into host adaptation between the wheat stripe rust pathogen (Puccinia striiformis f. sp. tritici) and the barley stripe rust pathogen (Puccinia striiformis f. sp. hordei).</title>
        <authorList>
            <person name="Xia C."/>
            <person name="Wang M."/>
            <person name="Yin C."/>
            <person name="Cornejo O.E."/>
            <person name="Hulbert S.H."/>
            <person name="Chen X."/>
        </authorList>
    </citation>
    <scope>NUCLEOTIDE SEQUENCE [LARGE SCALE GENOMIC DNA]</scope>
    <source>
        <strain evidence="2">93-210</strain>
    </source>
</reference>
<feature type="non-terminal residue" evidence="1">
    <location>
        <position position="237"/>
    </location>
</feature>
<organism evidence="1 2">
    <name type="scientific">Puccinia striiformis f. sp. tritici</name>
    <dbReference type="NCBI Taxonomy" id="168172"/>
    <lineage>
        <taxon>Eukaryota</taxon>
        <taxon>Fungi</taxon>
        <taxon>Dikarya</taxon>
        <taxon>Basidiomycota</taxon>
        <taxon>Pucciniomycotina</taxon>
        <taxon>Pucciniomycetes</taxon>
        <taxon>Pucciniales</taxon>
        <taxon>Pucciniaceae</taxon>
        <taxon>Puccinia</taxon>
    </lineage>
</organism>
<sequence>MLAKLHHPFLKISFQERKGKPKKRANIMAEQFIRINQLISYNPGEATDLTKLCPAPDLLINMILLLLLKSQTRLYPGWKLNKFAVIKVEVVHLHHPRPPSPEGQFCKGSSSNKEKKHHQSHSSPQQNGGNHHDNYNYDQFNQSQSLDNCHKKHLLWNHSHLSIQTSPLTISNSHTIKPILKLSFCPSIQDTSTELPTVERKIEDPRKKGTNGNIVLLPPLSPSKQEVDPLASLEPPF</sequence>
<reference evidence="2" key="2">
    <citation type="journal article" date="2018" name="Mol. Plant Microbe Interact.">
        <title>Genome sequence resources for the wheat stripe rust pathogen (Puccinia striiformis f. sp. tritici) and the barley stripe rust pathogen (Puccinia striiformis f. sp. hordei).</title>
        <authorList>
            <person name="Xia C."/>
            <person name="Wang M."/>
            <person name="Yin C."/>
            <person name="Cornejo O.E."/>
            <person name="Hulbert S.H."/>
            <person name="Chen X."/>
        </authorList>
    </citation>
    <scope>NUCLEOTIDE SEQUENCE [LARGE SCALE GENOMIC DNA]</scope>
    <source>
        <strain evidence="2">93-210</strain>
    </source>
</reference>